<dbReference type="Proteomes" id="UP000004318">
    <property type="component" value="Unassembled WGS sequence"/>
</dbReference>
<dbReference type="EMBL" id="AAMO01000006">
    <property type="protein sequence ID" value="EAQ02774.1"/>
    <property type="molecule type" value="Genomic_DNA"/>
</dbReference>
<dbReference type="eggNOG" id="ENOG5032V0A">
    <property type="taxonomic scope" value="Bacteria"/>
</dbReference>
<name>A3TYV6_PSEBH</name>
<gene>
    <name evidence="2" type="ORF">OB2597_15370</name>
</gene>
<proteinExistence type="predicted"/>
<feature type="transmembrane region" description="Helical" evidence="1">
    <location>
        <begin position="12"/>
        <end position="32"/>
    </location>
</feature>
<keyword evidence="1" id="KW-0812">Transmembrane</keyword>
<dbReference type="RefSeq" id="WP_009807283.1">
    <property type="nucleotide sequence ID" value="NZ_CH724131.1"/>
</dbReference>
<protein>
    <submittedName>
        <fullName evidence="2">Uncharacterized protein</fullName>
    </submittedName>
</protein>
<keyword evidence="1" id="KW-1133">Transmembrane helix</keyword>
<accession>A3TYV6</accession>
<dbReference type="HOGENOM" id="CLU_100481_0_0_5"/>
<keyword evidence="1" id="KW-0472">Membrane</keyword>
<sequence length="216" mass="24280">MLDWITSNANLVSAGVQIVTAAVWIVYLQIFITSYRRQKRSNILINRIAGNADRAHLMVGNMGAEPIYVSAVLVDVLVDGETHCAAVTESVQIEEDREALTNSRQGPLKSAETRDIGALGDITDRALEHFGLSDRSMEVEEITVTVAAEGTYDAEIVAGQQAFWVHQRDDRRIFMPKWSRTRQVRGRRQRKRLSVRLDGLLRTEARTIEEEEKSSA</sequence>
<evidence type="ECO:0000256" key="1">
    <source>
        <dbReference type="SAM" id="Phobius"/>
    </source>
</evidence>
<evidence type="ECO:0000313" key="2">
    <source>
        <dbReference type="EMBL" id="EAQ02774.1"/>
    </source>
</evidence>
<dbReference type="OrthoDB" id="7406133at2"/>
<evidence type="ECO:0000313" key="3">
    <source>
        <dbReference type="Proteomes" id="UP000004318"/>
    </source>
</evidence>
<dbReference type="AlphaFoldDB" id="A3TYV6"/>
<dbReference type="STRING" id="252305.OB2597_15370"/>
<keyword evidence="3" id="KW-1185">Reference proteome</keyword>
<reference evidence="2 3" key="1">
    <citation type="journal article" date="2010" name="J. Bacteriol.">
        <title>Genome sequences of Oceanicola granulosus HTCC2516(T) and Oceanicola batsensis HTCC2597(TDelta).</title>
        <authorList>
            <person name="Thrash J.C."/>
            <person name="Cho J.C."/>
            <person name="Vergin K.L."/>
            <person name="Giovannoni S.J."/>
        </authorList>
    </citation>
    <scope>NUCLEOTIDE SEQUENCE [LARGE SCALE GENOMIC DNA]</scope>
    <source>
        <strain evidence="3">ATCC BAA-863 / DSM 15984 / KCTC 12145 / HTCC2597</strain>
    </source>
</reference>
<organism evidence="2 3">
    <name type="scientific">Pseudooceanicola batsensis (strain ATCC BAA-863 / DSM 15984 / KCTC 12145 / HTCC2597)</name>
    <name type="common">Oceanicola batsensis</name>
    <dbReference type="NCBI Taxonomy" id="252305"/>
    <lineage>
        <taxon>Bacteria</taxon>
        <taxon>Pseudomonadati</taxon>
        <taxon>Pseudomonadota</taxon>
        <taxon>Alphaproteobacteria</taxon>
        <taxon>Rhodobacterales</taxon>
        <taxon>Paracoccaceae</taxon>
        <taxon>Pseudooceanicola</taxon>
    </lineage>
</organism>
<comment type="caution">
    <text evidence="2">The sequence shown here is derived from an EMBL/GenBank/DDBJ whole genome shotgun (WGS) entry which is preliminary data.</text>
</comment>